<dbReference type="Proteomes" id="UP000824065">
    <property type="component" value="Unassembled WGS sequence"/>
</dbReference>
<organism evidence="2 3">
    <name type="scientific">Candidatus Faecalibacterium gallistercoris</name>
    <dbReference type="NCBI Taxonomy" id="2838579"/>
    <lineage>
        <taxon>Bacteria</taxon>
        <taxon>Bacillati</taxon>
        <taxon>Bacillota</taxon>
        <taxon>Clostridia</taxon>
        <taxon>Eubacteriales</taxon>
        <taxon>Oscillospiraceae</taxon>
        <taxon>Faecalibacterium</taxon>
    </lineage>
</organism>
<gene>
    <name evidence="2" type="ORF">H9725_05300</name>
</gene>
<proteinExistence type="predicted"/>
<feature type="transmembrane region" description="Helical" evidence="1">
    <location>
        <begin position="31"/>
        <end position="47"/>
    </location>
</feature>
<dbReference type="AlphaFoldDB" id="A0A9D2FG28"/>
<evidence type="ECO:0000313" key="3">
    <source>
        <dbReference type="Proteomes" id="UP000824065"/>
    </source>
</evidence>
<keyword evidence="1" id="KW-1133">Transmembrane helix</keyword>
<reference evidence="2" key="2">
    <citation type="submission" date="2021-04" db="EMBL/GenBank/DDBJ databases">
        <authorList>
            <person name="Gilroy R."/>
        </authorList>
    </citation>
    <scope>NUCLEOTIDE SEQUENCE</scope>
    <source>
        <strain evidence="2">ChiBcec16-3735</strain>
    </source>
</reference>
<protein>
    <submittedName>
        <fullName evidence="2">Uncharacterized protein</fullName>
    </submittedName>
</protein>
<sequence>MYCYILGCGIACLIFTGISSMDTVDIKPVELVAKILLWPVALVRYLASAGNGRSMRMHAAR</sequence>
<keyword evidence="1" id="KW-0812">Transmembrane</keyword>
<accession>A0A9D2FG28</accession>
<dbReference type="EMBL" id="DXBJ01000035">
    <property type="protein sequence ID" value="HIZ57981.1"/>
    <property type="molecule type" value="Genomic_DNA"/>
</dbReference>
<evidence type="ECO:0000313" key="2">
    <source>
        <dbReference type="EMBL" id="HIZ57981.1"/>
    </source>
</evidence>
<reference evidence="2" key="1">
    <citation type="journal article" date="2021" name="PeerJ">
        <title>Extensive microbial diversity within the chicken gut microbiome revealed by metagenomics and culture.</title>
        <authorList>
            <person name="Gilroy R."/>
            <person name="Ravi A."/>
            <person name="Getino M."/>
            <person name="Pursley I."/>
            <person name="Horton D.L."/>
            <person name="Alikhan N.F."/>
            <person name="Baker D."/>
            <person name="Gharbi K."/>
            <person name="Hall N."/>
            <person name="Watson M."/>
            <person name="Adriaenssens E.M."/>
            <person name="Foster-Nyarko E."/>
            <person name="Jarju S."/>
            <person name="Secka A."/>
            <person name="Antonio M."/>
            <person name="Oren A."/>
            <person name="Chaudhuri R.R."/>
            <person name="La Ragione R."/>
            <person name="Hildebrand F."/>
            <person name="Pallen M.J."/>
        </authorList>
    </citation>
    <scope>NUCLEOTIDE SEQUENCE</scope>
    <source>
        <strain evidence="2">ChiBcec16-3735</strain>
    </source>
</reference>
<comment type="caution">
    <text evidence="2">The sequence shown here is derived from an EMBL/GenBank/DDBJ whole genome shotgun (WGS) entry which is preliminary data.</text>
</comment>
<evidence type="ECO:0000256" key="1">
    <source>
        <dbReference type="SAM" id="Phobius"/>
    </source>
</evidence>
<keyword evidence="1" id="KW-0472">Membrane</keyword>
<name>A0A9D2FG28_9FIRM</name>